<evidence type="ECO:0000313" key="3">
    <source>
        <dbReference type="Proteomes" id="UP000814243"/>
    </source>
</evidence>
<feature type="region of interest" description="Disordered" evidence="1">
    <location>
        <begin position="19"/>
        <end position="72"/>
    </location>
</feature>
<dbReference type="AlphaFoldDB" id="A0A922M2Y6"/>
<dbReference type="GO" id="GO:0005826">
    <property type="term" value="C:actomyosin contractile ring"/>
    <property type="evidence" value="ECO:0007669"/>
    <property type="project" value="TreeGrafter"/>
</dbReference>
<gene>
    <name evidence="2" type="ORF">HF086_008532</name>
</gene>
<dbReference type="GO" id="GO:0000915">
    <property type="term" value="P:actomyosin contractile ring assembly"/>
    <property type="evidence" value="ECO:0007669"/>
    <property type="project" value="TreeGrafter"/>
</dbReference>
<protein>
    <recommendedName>
        <fullName evidence="4">PH domain-containing protein</fullName>
    </recommendedName>
</protein>
<comment type="caution">
    <text evidence="2">The sequence shown here is derived from an EMBL/GenBank/DDBJ whole genome shotgun (WGS) entry which is preliminary data.</text>
</comment>
<dbReference type="EMBL" id="JACEFF010000877">
    <property type="protein sequence ID" value="KAH9629083.1"/>
    <property type="molecule type" value="Genomic_DNA"/>
</dbReference>
<dbReference type="GO" id="GO:0031106">
    <property type="term" value="P:septin ring organization"/>
    <property type="evidence" value="ECO:0007669"/>
    <property type="project" value="TreeGrafter"/>
</dbReference>
<feature type="region of interest" description="Disordered" evidence="1">
    <location>
        <begin position="119"/>
        <end position="214"/>
    </location>
</feature>
<name>A0A922M2Y6_SPOEX</name>
<dbReference type="PANTHER" id="PTHR21538:SF24">
    <property type="entry name" value="PH DOMAIN-CONTAINING PROTEIN"/>
    <property type="match status" value="1"/>
</dbReference>
<sequence>MLRCDGINDIVATNIATKTDKVKASLPHDTLSDKKPLAQKTTPSKTNSLASSRSNSKDDNSDDNISQSSVGGGIKDKLAALFNKEQTISESTIANKFKQEREKEMEILIELKIDDENVINGESSGWPKQEKQDSPNDSDDDTSEHDPSEKAPLMGSTVSLSQTNKKPEIISNLPKVVFDEKKSEALNDKEKEIEKDERVIGSQPVKRRSSQDSPVVLSVLDDVKRIKVNNNKKEPQTNGAVLQQPASLYPHLSDIETDTSHNQDEYSDCGGSSSEDNVQENTRDRLNKSDNWAETSFGREVMNQSVESSSSFVYQEHSAFKSPLKVQQTTPARHDKGSELVHSVSFYRRMQNQASQALNLCAATIEFSGSTEQAEGERLLLLAIKFEASNPEIKDIGAEGAPRPKSRRPDGSTLATVRTARMPIGDIDLSTVISERVIKAPRDLCARPNTILLESSIPAGLIVPDSGSLVYFRRPDGSIVRRHLLAADTPKDRDIWLDCLNKALEYVRCCATEDD</sequence>
<feature type="region of interest" description="Disordered" evidence="1">
    <location>
        <begin position="394"/>
        <end position="413"/>
    </location>
</feature>
<reference evidence="2" key="1">
    <citation type="journal article" date="2021" name="G3 (Bethesda)">
        <title>Genome and transcriptome analysis of the beet armyworm Spodoptera exigua reveals targets for pest control. .</title>
        <authorList>
            <person name="Simon S."/>
            <person name="Breeschoten T."/>
            <person name="Jansen H.J."/>
            <person name="Dirks R.P."/>
            <person name="Schranz M.E."/>
            <person name="Ros V.I.D."/>
        </authorList>
    </citation>
    <scope>NUCLEOTIDE SEQUENCE</scope>
    <source>
        <strain evidence="2">TB_SE_WUR_2020</strain>
    </source>
</reference>
<evidence type="ECO:0000313" key="2">
    <source>
        <dbReference type="EMBL" id="KAH9629083.1"/>
    </source>
</evidence>
<organism evidence="2 3">
    <name type="scientific">Spodoptera exigua</name>
    <name type="common">Beet armyworm</name>
    <name type="synonym">Noctua fulgens</name>
    <dbReference type="NCBI Taxonomy" id="7107"/>
    <lineage>
        <taxon>Eukaryota</taxon>
        <taxon>Metazoa</taxon>
        <taxon>Ecdysozoa</taxon>
        <taxon>Arthropoda</taxon>
        <taxon>Hexapoda</taxon>
        <taxon>Insecta</taxon>
        <taxon>Pterygota</taxon>
        <taxon>Neoptera</taxon>
        <taxon>Endopterygota</taxon>
        <taxon>Lepidoptera</taxon>
        <taxon>Glossata</taxon>
        <taxon>Ditrysia</taxon>
        <taxon>Noctuoidea</taxon>
        <taxon>Noctuidae</taxon>
        <taxon>Amphipyrinae</taxon>
        <taxon>Spodoptera</taxon>
    </lineage>
</organism>
<dbReference type="PANTHER" id="PTHR21538">
    <property type="entry name" value="ANILLIN/RHOTEKIN RTKN"/>
    <property type="match status" value="1"/>
</dbReference>
<accession>A0A922M2Y6</accession>
<dbReference type="InterPro" id="IPR051364">
    <property type="entry name" value="Cytokinesis/Rho-signaling"/>
</dbReference>
<dbReference type="GO" id="GO:0000281">
    <property type="term" value="P:mitotic cytokinesis"/>
    <property type="evidence" value="ECO:0007669"/>
    <property type="project" value="TreeGrafter"/>
</dbReference>
<feature type="compositionally biased region" description="Polar residues" evidence="1">
    <location>
        <begin position="39"/>
        <end position="50"/>
    </location>
</feature>
<evidence type="ECO:0008006" key="4">
    <source>
        <dbReference type="Google" id="ProtNLM"/>
    </source>
</evidence>
<dbReference type="Gene3D" id="2.30.29.30">
    <property type="entry name" value="Pleckstrin-homology domain (PH domain)/Phosphotyrosine-binding domain (PTB)"/>
    <property type="match status" value="1"/>
</dbReference>
<proteinExistence type="predicted"/>
<feature type="compositionally biased region" description="Polar residues" evidence="1">
    <location>
        <begin position="270"/>
        <end position="280"/>
    </location>
</feature>
<dbReference type="InterPro" id="IPR011993">
    <property type="entry name" value="PH-like_dom_sf"/>
</dbReference>
<evidence type="ECO:0000256" key="1">
    <source>
        <dbReference type="SAM" id="MobiDB-lite"/>
    </source>
</evidence>
<feature type="compositionally biased region" description="Basic and acidic residues" evidence="1">
    <location>
        <begin position="177"/>
        <end position="199"/>
    </location>
</feature>
<feature type="region of interest" description="Disordered" evidence="1">
    <location>
        <begin position="254"/>
        <end position="290"/>
    </location>
</feature>
<dbReference type="Proteomes" id="UP000814243">
    <property type="component" value="Unassembled WGS sequence"/>
</dbReference>